<comment type="caution">
    <text evidence="2">The sequence shown here is derived from an EMBL/GenBank/DDBJ whole genome shotgun (WGS) entry which is preliminary data.</text>
</comment>
<gene>
    <name evidence="2" type="ORF">Sjap_008064</name>
</gene>
<organism evidence="2 3">
    <name type="scientific">Stephania japonica</name>
    <dbReference type="NCBI Taxonomy" id="461633"/>
    <lineage>
        <taxon>Eukaryota</taxon>
        <taxon>Viridiplantae</taxon>
        <taxon>Streptophyta</taxon>
        <taxon>Embryophyta</taxon>
        <taxon>Tracheophyta</taxon>
        <taxon>Spermatophyta</taxon>
        <taxon>Magnoliopsida</taxon>
        <taxon>Ranunculales</taxon>
        <taxon>Menispermaceae</taxon>
        <taxon>Menispermoideae</taxon>
        <taxon>Cissampelideae</taxon>
        <taxon>Stephania</taxon>
    </lineage>
</organism>
<dbReference type="AlphaFoldDB" id="A0AAP0PE90"/>
<name>A0AAP0PE90_9MAGN</name>
<dbReference type="EMBL" id="JBBNAE010000003">
    <property type="protein sequence ID" value="KAK9137470.1"/>
    <property type="molecule type" value="Genomic_DNA"/>
</dbReference>
<accession>A0AAP0PE90</accession>
<reference evidence="2 3" key="1">
    <citation type="submission" date="2024-01" db="EMBL/GenBank/DDBJ databases">
        <title>Genome assemblies of Stephania.</title>
        <authorList>
            <person name="Yang L."/>
        </authorList>
    </citation>
    <scope>NUCLEOTIDE SEQUENCE [LARGE SCALE GENOMIC DNA]</scope>
    <source>
        <strain evidence="2">QJT</strain>
        <tissue evidence="2">Leaf</tissue>
    </source>
</reference>
<dbReference type="Proteomes" id="UP001417504">
    <property type="component" value="Unassembled WGS sequence"/>
</dbReference>
<protein>
    <submittedName>
        <fullName evidence="2">Uncharacterized protein</fullName>
    </submittedName>
</protein>
<evidence type="ECO:0000313" key="3">
    <source>
        <dbReference type="Proteomes" id="UP001417504"/>
    </source>
</evidence>
<feature type="compositionally biased region" description="Basic and acidic residues" evidence="1">
    <location>
        <begin position="19"/>
        <end position="49"/>
    </location>
</feature>
<feature type="region of interest" description="Disordered" evidence="1">
    <location>
        <begin position="1"/>
        <end position="58"/>
    </location>
</feature>
<proteinExistence type="predicted"/>
<evidence type="ECO:0000256" key="1">
    <source>
        <dbReference type="SAM" id="MobiDB-lite"/>
    </source>
</evidence>
<sequence>MSDIPLASFGVVEGGGGDSPRRRVSRECEWEGGNCKRDGETKRSSEGGKAENVWRGGKERLREGGREWVMERSRDRRGGEGRAAVEGAVAELPPIVKNDRLAH</sequence>
<keyword evidence="3" id="KW-1185">Reference proteome</keyword>
<evidence type="ECO:0000313" key="2">
    <source>
        <dbReference type="EMBL" id="KAK9137470.1"/>
    </source>
</evidence>